<dbReference type="RefSeq" id="XP_009548395.1">
    <property type="nucleotide sequence ID" value="XM_009550100.1"/>
</dbReference>
<dbReference type="OrthoDB" id="3267855at2759"/>
<keyword evidence="1" id="KW-1133">Transmembrane helix</keyword>
<dbReference type="GeneID" id="20669145"/>
<dbReference type="AlphaFoldDB" id="W4K215"/>
<reference evidence="2 3" key="1">
    <citation type="journal article" date="2012" name="New Phytol.">
        <title>Insight into trade-off between wood decay and parasitism from the genome of a fungal forest pathogen.</title>
        <authorList>
            <person name="Olson A."/>
            <person name="Aerts A."/>
            <person name="Asiegbu F."/>
            <person name="Belbahri L."/>
            <person name="Bouzid O."/>
            <person name="Broberg A."/>
            <person name="Canback B."/>
            <person name="Coutinho P.M."/>
            <person name="Cullen D."/>
            <person name="Dalman K."/>
            <person name="Deflorio G."/>
            <person name="van Diepen L.T."/>
            <person name="Dunand C."/>
            <person name="Duplessis S."/>
            <person name="Durling M."/>
            <person name="Gonthier P."/>
            <person name="Grimwood J."/>
            <person name="Fossdal C.G."/>
            <person name="Hansson D."/>
            <person name="Henrissat B."/>
            <person name="Hietala A."/>
            <person name="Himmelstrand K."/>
            <person name="Hoffmeister D."/>
            <person name="Hogberg N."/>
            <person name="James T.Y."/>
            <person name="Karlsson M."/>
            <person name="Kohler A."/>
            <person name="Kues U."/>
            <person name="Lee Y.H."/>
            <person name="Lin Y.C."/>
            <person name="Lind M."/>
            <person name="Lindquist E."/>
            <person name="Lombard V."/>
            <person name="Lucas S."/>
            <person name="Lunden K."/>
            <person name="Morin E."/>
            <person name="Murat C."/>
            <person name="Park J."/>
            <person name="Raffaello T."/>
            <person name="Rouze P."/>
            <person name="Salamov A."/>
            <person name="Schmutz J."/>
            <person name="Solheim H."/>
            <person name="Stahlberg J."/>
            <person name="Velez H."/>
            <person name="de Vries R.P."/>
            <person name="Wiebenga A."/>
            <person name="Woodward S."/>
            <person name="Yakovlev I."/>
            <person name="Garbelotto M."/>
            <person name="Martin F."/>
            <person name="Grigoriev I.V."/>
            <person name="Stenlid J."/>
        </authorList>
    </citation>
    <scope>NUCLEOTIDE SEQUENCE [LARGE SCALE GENOMIC DNA]</scope>
    <source>
        <strain evidence="2 3">TC 32-1</strain>
    </source>
</reference>
<evidence type="ECO:0000256" key="1">
    <source>
        <dbReference type="SAM" id="Phobius"/>
    </source>
</evidence>
<sequence>LLSILVCVFESIATSLTVFRSVQALHAQGQSRNKKNTFHYLVLEQGVLYFGVVSLFTIAAVILNFVCFGGFFQRLLNAFTLPVSGLLTARFLLHIRAY</sequence>
<feature type="non-terminal residue" evidence="2">
    <location>
        <position position="1"/>
    </location>
</feature>
<keyword evidence="3" id="KW-1185">Reference proteome</keyword>
<dbReference type="KEGG" id="hir:HETIRDRAFT_247120"/>
<name>W4K215_HETIT</name>
<protein>
    <submittedName>
        <fullName evidence="2">Uncharacterized protein</fullName>
    </submittedName>
</protein>
<organism evidence="2 3">
    <name type="scientific">Heterobasidion irregulare (strain TC 32-1)</name>
    <dbReference type="NCBI Taxonomy" id="747525"/>
    <lineage>
        <taxon>Eukaryota</taxon>
        <taxon>Fungi</taxon>
        <taxon>Dikarya</taxon>
        <taxon>Basidiomycota</taxon>
        <taxon>Agaricomycotina</taxon>
        <taxon>Agaricomycetes</taxon>
        <taxon>Russulales</taxon>
        <taxon>Bondarzewiaceae</taxon>
        <taxon>Heterobasidion</taxon>
        <taxon>Heterobasidion annosum species complex</taxon>
    </lineage>
</organism>
<keyword evidence="1" id="KW-0472">Membrane</keyword>
<accession>W4K215</accession>
<feature type="transmembrane region" description="Helical" evidence="1">
    <location>
        <begin position="48"/>
        <end position="68"/>
    </location>
</feature>
<evidence type="ECO:0000313" key="2">
    <source>
        <dbReference type="EMBL" id="ETW79853.1"/>
    </source>
</evidence>
<dbReference type="EMBL" id="KI925460">
    <property type="protein sequence ID" value="ETW79853.1"/>
    <property type="molecule type" value="Genomic_DNA"/>
</dbReference>
<feature type="non-terminal residue" evidence="2">
    <location>
        <position position="98"/>
    </location>
</feature>
<dbReference type="Proteomes" id="UP000030671">
    <property type="component" value="Unassembled WGS sequence"/>
</dbReference>
<evidence type="ECO:0000313" key="3">
    <source>
        <dbReference type="Proteomes" id="UP000030671"/>
    </source>
</evidence>
<dbReference type="InParanoid" id="W4K215"/>
<feature type="transmembrane region" description="Helical" evidence="1">
    <location>
        <begin position="75"/>
        <end position="93"/>
    </location>
</feature>
<gene>
    <name evidence="2" type="ORF">HETIRDRAFT_247120</name>
</gene>
<keyword evidence="1" id="KW-0812">Transmembrane</keyword>
<dbReference type="HOGENOM" id="CLU_2339136_0_0_1"/>
<proteinExistence type="predicted"/>